<keyword evidence="1" id="KW-0472">Membrane</keyword>
<keyword evidence="1" id="KW-1133">Transmembrane helix</keyword>
<organism evidence="2">
    <name type="scientific">Anopheles braziliensis</name>
    <dbReference type="NCBI Taxonomy" id="58242"/>
    <lineage>
        <taxon>Eukaryota</taxon>
        <taxon>Metazoa</taxon>
        <taxon>Ecdysozoa</taxon>
        <taxon>Arthropoda</taxon>
        <taxon>Hexapoda</taxon>
        <taxon>Insecta</taxon>
        <taxon>Pterygota</taxon>
        <taxon>Neoptera</taxon>
        <taxon>Endopterygota</taxon>
        <taxon>Diptera</taxon>
        <taxon>Nematocera</taxon>
        <taxon>Culicoidea</taxon>
        <taxon>Culicidae</taxon>
        <taxon>Anophelinae</taxon>
        <taxon>Anopheles</taxon>
    </lineage>
</organism>
<dbReference type="AlphaFoldDB" id="A0A2M3ZSL6"/>
<accession>A0A2M3ZSL6</accession>
<feature type="transmembrane region" description="Helical" evidence="1">
    <location>
        <begin position="20"/>
        <end position="42"/>
    </location>
</feature>
<sequence length="81" mass="8195">MAIAYAAAFGSNCPAASICWWAACIIAADPVACAWIALYIILSSGWFCDSSSAYCISVPTTPPIPSIPTPPAAAAAATAAW</sequence>
<keyword evidence="1" id="KW-0812">Transmembrane</keyword>
<protein>
    <submittedName>
        <fullName evidence="2">Putative secreted peptide</fullName>
    </submittedName>
</protein>
<dbReference type="EMBL" id="GGFM01010813">
    <property type="protein sequence ID" value="MBW31564.1"/>
    <property type="molecule type" value="Transcribed_RNA"/>
</dbReference>
<reference evidence="2" key="1">
    <citation type="submission" date="2018-01" db="EMBL/GenBank/DDBJ databases">
        <title>An insight into the sialome of Amazonian anophelines.</title>
        <authorList>
            <person name="Ribeiro J.M."/>
            <person name="Scarpassa V."/>
            <person name="Calvo E."/>
        </authorList>
    </citation>
    <scope>NUCLEOTIDE SEQUENCE</scope>
    <source>
        <tissue evidence="2">Salivary glands</tissue>
    </source>
</reference>
<evidence type="ECO:0000313" key="2">
    <source>
        <dbReference type="EMBL" id="MBW31564.1"/>
    </source>
</evidence>
<proteinExistence type="predicted"/>
<name>A0A2M3ZSL6_9DIPT</name>
<evidence type="ECO:0000256" key="1">
    <source>
        <dbReference type="SAM" id="Phobius"/>
    </source>
</evidence>